<dbReference type="EMBL" id="VSSQ01019551">
    <property type="protein sequence ID" value="MPM63688.1"/>
    <property type="molecule type" value="Genomic_DNA"/>
</dbReference>
<organism evidence="2">
    <name type="scientific">bioreactor metagenome</name>
    <dbReference type="NCBI Taxonomy" id="1076179"/>
    <lineage>
        <taxon>unclassified sequences</taxon>
        <taxon>metagenomes</taxon>
        <taxon>ecological metagenomes</taxon>
    </lineage>
</organism>
<evidence type="ECO:0000313" key="2">
    <source>
        <dbReference type="EMBL" id="MPM63688.1"/>
    </source>
</evidence>
<feature type="compositionally biased region" description="Gly residues" evidence="1">
    <location>
        <begin position="1"/>
        <end position="10"/>
    </location>
</feature>
<feature type="region of interest" description="Disordered" evidence="1">
    <location>
        <begin position="1"/>
        <end position="23"/>
    </location>
</feature>
<gene>
    <name evidence="2" type="ORF">SDC9_110569</name>
</gene>
<protein>
    <submittedName>
        <fullName evidence="2">Uncharacterized protein</fullName>
    </submittedName>
</protein>
<evidence type="ECO:0000256" key="1">
    <source>
        <dbReference type="SAM" id="MobiDB-lite"/>
    </source>
</evidence>
<dbReference type="AlphaFoldDB" id="A0A645BF59"/>
<name>A0A645BF59_9ZZZZ</name>
<sequence length="214" mass="22113">MLGNQNGGSPDGDADIDGKMPGVAPHDFDHGGALVGLHGVRQLIDGVDGGIGRGVEADGIMRAGDVVIDRSGDADGVDAEPCEIPRAAEGAVPADGDDAVDTKVLTVCYGRLHARFGFELLAAGGVEDGAAARGDAVDGARVELHHVRVYEAVVPAVNAHGDNIVQYAGAHGGADGCVHARRVPAAGEDADSTNSVWHRFFFDPFYKRLSRVEV</sequence>
<accession>A0A645BF59</accession>
<reference evidence="2" key="1">
    <citation type="submission" date="2019-08" db="EMBL/GenBank/DDBJ databases">
        <authorList>
            <person name="Kucharzyk K."/>
            <person name="Murdoch R.W."/>
            <person name="Higgins S."/>
            <person name="Loffler F."/>
        </authorList>
    </citation>
    <scope>NUCLEOTIDE SEQUENCE</scope>
</reference>
<comment type="caution">
    <text evidence="2">The sequence shown here is derived from an EMBL/GenBank/DDBJ whole genome shotgun (WGS) entry which is preliminary data.</text>
</comment>
<proteinExistence type="predicted"/>